<accession>A0A1I8BF77</accession>
<evidence type="ECO:0000313" key="2">
    <source>
        <dbReference type="Proteomes" id="UP000095281"/>
    </source>
</evidence>
<protein>
    <submittedName>
        <fullName evidence="3">Transposase</fullName>
    </submittedName>
</protein>
<dbReference type="WBParaSite" id="MhA1_Contig2225.frz3.gene5">
    <property type="protein sequence ID" value="MhA1_Contig2225.frz3.gene5"/>
    <property type="gene ID" value="MhA1_Contig2225.frz3.gene5"/>
</dbReference>
<dbReference type="Proteomes" id="UP000095281">
    <property type="component" value="Unplaced"/>
</dbReference>
<name>A0A1I8BF77_MELHA</name>
<feature type="region of interest" description="Disordered" evidence="1">
    <location>
        <begin position="49"/>
        <end position="75"/>
    </location>
</feature>
<feature type="compositionally biased region" description="Basic residues" evidence="1">
    <location>
        <begin position="52"/>
        <end position="75"/>
    </location>
</feature>
<reference evidence="3" key="1">
    <citation type="submission" date="2016-11" db="UniProtKB">
        <authorList>
            <consortium name="WormBaseParasite"/>
        </authorList>
    </citation>
    <scope>IDENTIFICATION</scope>
</reference>
<proteinExistence type="predicted"/>
<evidence type="ECO:0000256" key="1">
    <source>
        <dbReference type="SAM" id="MobiDB-lite"/>
    </source>
</evidence>
<organism evidence="2 3">
    <name type="scientific">Meloidogyne hapla</name>
    <name type="common">Root-knot nematode worm</name>
    <dbReference type="NCBI Taxonomy" id="6305"/>
    <lineage>
        <taxon>Eukaryota</taxon>
        <taxon>Metazoa</taxon>
        <taxon>Ecdysozoa</taxon>
        <taxon>Nematoda</taxon>
        <taxon>Chromadorea</taxon>
        <taxon>Rhabditida</taxon>
        <taxon>Tylenchina</taxon>
        <taxon>Tylenchomorpha</taxon>
        <taxon>Tylenchoidea</taxon>
        <taxon>Meloidogynidae</taxon>
        <taxon>Meloidogyninae</taxon>
        <taxon>Meloidogyne</taxon>
    </lineage>
</organism>
<dbReference type="AlphaFoldDB" id="A0A1I8BF77"/>
<sequence>MDIYLFNPSEYQRLYNCSLYKIDDIPLEKRQHIFLGNTNSDQGWAQETFSKNAKRNARPKINAKRKKRKTQERKK</sequence>
<keyword evidence="2" id="KW-1185">Reference proteome</keyword>
<evidence type="ECO:0000313" key="3">
    <source>
        <dbReference type="WBParaSite" id="MhA1_Contig2225.frz3.gene5"/>
    </source>
</evidence>